<organism evidence="2 3">
    <name type="scientific">Periconia digitata</name>
    <dbReference type="NCBI Taxonomy" id="1303443"/>
    <lineage>
        <taxon>Eukaryota</taxon>
        <taxon>Fungi</taxon>
        <taxon>Dikarya</taxon>
        <taxon>Ascomycota</taxon>
        <taxon>Pezizomycotina</taxon>
        <taxon>Dothideomycetes</taxon>
        <taxon>Pleosporomycetidae</taxon>
        <taxon>Pleosporales</taxon>
        <taxon>Massarineae</taxon>
        <taxon>Periconiaceae</taxon>
        <taxon>Periconia</taxon>
    </lineage>
</organism>
<comment type="caution">
    <text evidence="2">The sequence shown here is derived from an EMBL/GenBank/DDBJ whole genome shotgun (WGS) entry which is preliminary data.</text>
</comment>
<dbReference type="OrthoDB" id="5382699at2759"/>
<evidence type="ECO:0000313" key="2">
    <source>
        <dbReference type="EMBL" id="CAI6286912.1"/>
    </source>
</evidence>
<sequence>MAQLQSFLAKAITKIILDAQNRGYIIVGAMASLPVVVGVPTPGYPNLDSPNPDYHDFALEQSDNATVLADSLYFRAGNMEFVQWASRADKIRHTSSHAYCMGNLSLALEGVGAAYQASSSGSTTLLTLLPTVGALVGPPAKELWVLYKLVPLAGFFSSVLALGGSIVPQQVSEYASLEDFSYSGMPSANAVDGMMKRRPSGKMWTEQAIVDPQVVAAHFADQVYARAMDSRGSSKTWKVALGMVGMVACILLICCACAILSRGSIVVWWCRVSWNGVRCGYG</sequence>
<keyword evidence="1" id="KW-0812">Transmembrane</keyword>
<reference evidence="2" key="1">
    <citation type="submission" date="2023-01" db="EMBL/GenBank/DDBJ databases">
        <authorList>
            <person name="Van Ghelder C."/>
            <person name="Rancurel C."/>
        </authorList>
    </citation>
    <scope>NUCLEOTIDE SEQUENCE</scope>
    <source>
        <strain evidence="2">CNCM I-4278</strain>
    </source>
</reference>
<gene>
    <name evidence="2" type="ORF">PDIGIT_LOCUS2334</name>
</gene>
<keyword evidence="3" id="KW-1185">Reference proteome</keyword>
<feature type="transmembrane region" description="Helical" evidence="1">
    <location>
        <begin position="239"/>
        <end position="261"/>
    </location>
</feature>
<dbReference type="AlphaFoldDB" id="A0A9W4XEV9"/>
<name>A0A9W4XEV9_9PLEO</name>
<keyword evidence="1" id="KW-1133">Transmembrane helix</keyword>
<dbReference type="Proteomes" id="UP001152607">
    <property type="component" value="Unassembled WGS sequence"/>
</dbReference>
<feature type="transmembrane region" description="Helical" evidence="1">
    <location>
        <begin position="145"/>
        <end position="167"/>
    </location>
</feature>
<evidence type="ECO:0000256" key="1">
    <source>
        <dbReference type="SAM" id="Phobius"/>
    </source>
</evidence>
<keyword evidence="1" id="KW-0472">Membrane</keyword>
<evidence type="ECO:0000313" key="3">
    <source>
        <dbReference type="Proteomes" id="UP001152607"/>
    </source>
</evidence>
<proteinExistence type="predicted"/>
<protein>
    <submittedName>
        <fullName evidence="2">Uncharacterized protein</fullName>
    </submittedName>
</protein>
<accession>A0A9W4XEV9</accession>
<dbReference type="EMBL" id="CAOQHR010000001">
    <property type="protein sequence ID" value="CAI6286912.1"/>
    <property type="molecule type" value="Genomic_DNA"/>
</dbReference>